<dbReference type="GO" id="GO:0033389">
    <property type="term" value="P:putrescine biosynthetic process from arginine, via agmatine"/>
    <property type="evidence" value="ECO:0007669"/>
    <property type="project" value="TreeGrafter"/>
</dbReference>
<protein>
    <submittedName>
        <fullName evidence="4">Arginase family protein</fullName>
    </submittedName>
</protein>
<accession>A0A9E7MCJ0</accession>
<dbReference type="GO" id="GO:0046872">
    <property type="term" value="F:metal ion binding"/>
    <property type="evidence" value="ECO:0007669"/>
    <property type="project" value="UniProtKB-KW"/>
</dbReference>
<dbReference type="PANTHER" id="PTHR11358">
    <property type="entry name" value="ARGINASE/AGMATINASE"/>
    <property type="match status" value="1"/>
</dbReference>
<dbReference type="EMBL" id="CP080572">
    <property type="protein sequence ID" value="USH00903.1"/>
    <property type="molecule type" value="Genomic_DNA"/>
</dbReference>
<keyword evidence="2" id="KW-0378">Hydrolase</keyword>
<evidence type="ECO:0000256" key="2">
    <source>
        <dbReference type="ARBA" id="ARBA00022801"/>
    </source>
</evidence>
<dbReference type="GeneID" id="72777729"/>
<comment type="similarity">
    <text evidence="3">Belongs to the arginase family.</text>
</comment>
<evidence type="ECO:0000256" key="1">
    <source>
        <dbReference type="ARBA" id="ARBA00022723"/>
    </source>
</evidence>
<proteinExistence type="inferred from homology"/>
<keyword evidence="1" id="KW-0479">Metal-binding</keyword>
<keyword evidence="5" id="KW-1185">Reference proteome</keyword>
<dbReference type="InterPro" id="IPR023696">
    <property type="entry name" value="Ureohydrolase_dom_sf"/>
</dbReference>
<dbReference type="Gene3D" id="3.40.800.10">
    <property type="entry name" value="Ureohydrolase domain"/>
    <property type="match status" value="1"/>
</dbReference>
<evidence type="ECO:0000313" key="5">
    <source>
        <dbReference type="Proteomes" id="UP001056425"/>
    </source>
</evidence>
<evidence type="ECO:0000256" key="3">
    <source>
        <dbReference type="PROSITE-ProRule" id="PRU00742"/>
    </source>
</evidence>
<dbReference type="RefSeq" id="WP_251950564.1">
    <property type="nucleotide sequence ID" value="NZ_CP080572.1"/>
</dbReference>
<dbReference type="Proteomes" id="UP001056425">
    <property type="component" value="Chromosome"/>
</dbReference>
<dbReference type="PANTHER" id="PTHR11358:SF26">
    <property type="entry name" value="GUANIDINO ACID HYDROLASE, MITOCHONDRIAL"/>
    <property type="match status" value="1"/>
</dbReference>
<gene>
    <name evidence="4" type="ORF">K1720_05245</name>
</gene>
<dbReference type="SUPFAM" id="SSF52768">
    <property type="entry name" value="Arginase/deacetylase"/>
    <property type="match status" value="1"/>
</dbReference>
<evidence type="ECO:0000313" key="4">
    <source>
        <dbReference type="EMBL" id="USH00903.1"/>
    </source>
</evidence>
<dbReference type="PROSITE" id="PS51409">
    <property type="entry name" value="ARGINASE_2"/>
    <property type="match status" value="1"/>
</dbReference>
<reference evidence="4 5" key="1">
    <citation type="submission" date="2021-08" db="EMBL/GenBank/DDBJ databases">
        <title>Thermococcus onnuriiensis IOH2.</title>
        <authorList>
            <person name="Park Y.-J."/>
        </authorList>
    </citation>
    <scope>NUCLEOTIDE SEQUENCE [LARGE SCALE GENOMIC DNA]</scope>
    <source>
        <strain evidence="4 5">IOH2</strain>
    </source>
</reference>
<dbReference type="AlphaFoldDB" id="A0A9E7MCJ0"/>
<sequence>MVTFIPFGEKPNRDGVIYALELLRKNKIIQDFMVVESSNVELLADRLPFDKCYIVGDHLATYGIIKRVKPRALISVDAHTDLMHDYLDHGSWLAYSLEERLIDRASIVGPVLMIPTTEGTSLWTRRVRIFPALPRSRRVRGTWRAYKSLRTSPLKEIIKDMKKYLGDEIYLTVDMDVLKPEYKLARFQHGELTLDELIDIIEEIKKNFKIIACDIAEVSDRIKRSKLGKKALIELYTTLMGEEDGTQ</sequence>
<dbReference type="GO" id="GO:0008783">
    <property type="term" value="F:agmatinase activity"/>
    <property type="evidence" value="ECO:0007669"/>
    <property type="project" value="TreeGrafter"/>
</dbReference>
<name>A0A9E7MCJ0_9EURY</name>
<dbReference type="KEGG" id="thei:K1720_05245"/>
<dbReference type="InterPro" id="IPR006035">
    <property type="entry name" value="Ureohydrolase"/>
</dbReference>
<organism evidence="4 5">
    <name type="scientific">Thermococcus argininiproducens</name>
    <dbReference type="NCBI Taxonomy" id="2866384"/>
    <lineage>
        <taxon>Archaea</taxon>
        <taxon>Methanobacteriati</taxon>
        <taxon>Methanobacteriota</taxon>
        <taxon>Thermococci</taxon>
        <taxon>Thermococcales</taxon>
        <taxon>Thermococcaceae</taxon>
        <taxon>Thermococcus</taxon>
    </lineage>
</organism>
<dbReference type="Pfam" id="PF00491">
    <property type="entry name" value="Arginase"/>
    <property type="match status" value="1"/>
</dbReference>